<name>A0A9J6D712_RHIMP</name>
<reference evidence="1" key="1">
    <citation type="journal article" date="2020" name="Cell">
        <title>Large-Scale Comparative Analyses of Tick Genomes Elucidate Their Genetic Diversity and Vector Capacities.</title>
        <authorList>
            <consortium name="Tick Genome and Microbiome Consortium (TIGMIC)"/>
            <person name="Jia N."/>
            <person name="Wang J."/>
            <person name="Shi W."/>
            <person name="Du L."/>
            <person name="Sun Y."/>
            <person name="Zhan W."/>
            <person name="Jiang J.F."/>
            <person name="Wang Q."/>
            <person name="Zhang B."/>
            <person name="Ji P."/>
            <person name="Bell-Sakyi L."/>
            <person name="Cui X.M."/>
            <person name="Yuan T.T."/>
            <person name="Jiang B.G."/>
            <person name="Yang W.F."/>
            <person name="Lam T.T."/>
            <person name="Chang Q.C."/>
            <person name="Ding S.J."/>
            <person name="Wang X.J."/>
            <person name="Zhu J.G."/>
            <person name="Ruan X.D."/>
            <person name="Zhao L."/>
            <person name="Wei J.T."/>
            <person name="Ye R.Z."/>
            <person name="Que T.C."/>
            <person name="Du C.H."/>
            <person name="Zhou Y.H."/>
            <person name="Cheng J.X."/>
            <person name="Dai P.F."/>
            <person name="Guo W.B."/>
            <person name="Han X.H."/>
            <person name="Huang E.J."/>
            <person name="Li L.F."/>
            <person name="Wei W."/>
            <person name="Gao Y.C."/>
            <person name="Liu J.Z."/>
            <person name="Shao H.Z."/>
            <person name="Wang X."/>
            <person name="Wang C.C."/>
            <person name="Yang T.C."/>
            <person name="Huo Q.B."/>
            <person name="Li W."/>
            <person name="Chen H.Y."/>
            <person name="Chen S.E."/>
            <person name="Zhou L.G."/>
            <person name="Ni X.B."/>
            <person name="Tian J.H."/>
            <person name="Sheng Y."/>
            <person name="Liu T."/>
            <person name="Pan Y.S."/>
            <person name="Xia L.Y."/>
            <person name="Li J."/>
            <person name="Zhao F."/>
            <person name="Cao W.C."/>
        </authorList>
    </citation>
    <scope>NUCLEOTIDE SEQUENCE</scope>
    <source>
        <strain evidence="1">Rmic-2018</strain>
    </source>
</reference>
<sequence length="129" mass="14443">MMWCKPAPRVKDVIGYMLLGGDCDFGDLNDDDEYIHRRLATDNTEIHQGLLPIIQTSLISPQKRMKTIVRMKRATIEIKNQRYAMAVASEDTSDDVPAILNDIRDGPVEPVELTAGETRLLVEQTGGVM</sequence>
<gene>
    <name evidence="1" type="ORF">HPB51_020205</name>
</gene>
<evidence type="ECO:0000313" key="1">
    <source>
        <dbReference type="EMBL" id="KAH8009857.1"/>
    </source>
</evidence>
<protein>
    <submittedName>
        <fullName evidence="1">Uncharacterized protein</fullName>
    </submittedName>
</protein>
<comment type="caution">
    <text evidence="1">The sequence shown here is derived from an EMBL/GenBank/DDBJ whole genome shotgun (WGS) entry which is preliminary data.</text>
</comment>
<evidence type="ECO:0000313" key="2">
    <source>
        <dbReference type="Proteomes" id="UP000821866"/>
    </source>
</evidence>
<accession>A0A9J6D712</accession>
<dbReference type="EMBL" id="JABSTU010000011">
    <property type="protein sequence ID" value="KAH8009857.1"/>
    <property type="molecule type" value="Genomic_DNA"/>
</dbReference>
<dbReference type="AlphaFoldDB" id="A0A9J6D712"/>
<keyword evidence="2" id="KW-1185">Reference proteome</keyword>
<proteinExistence type="predicted"/>
<dbReference type="Proteomes" id="UP000821866">
    <property type="component" value="Chromosome 9"/>
</dbReference>
<organism evidence="1 2">
    <name type="scientific">Rhipicephalus microplus</name>
    <name type="common">Cattle tick</name>
    <name type="synonym">Boophilus microplus</name>
    <dbReference type="NCBI Taxonomy" id="6941"/>
    <lineage>
        <taxon>Eukaryota</taxon>
        <taxon>Metazoa</taxon>
        <taxon>Ecdysozoa</taxon>
        <taxon>Arthropoda</taxon>
        <taxon>Chelicerata</taxon>
        <taxon>Arachnida</taxon>
        <taxon>Acari</taxon>
        <taxon>Parasitiformes</taxon>
        <taxon>Ixodida</taxon>
        <taxon>Ixodoidea</taxon>
        <taxon>Ixodidae</taxon>
        <taxon>Rhipicephalinae</taxon>
        <taxon>Rhipicephalus</taxon>
        <taxon>Boophilus</taxon>
    </lineage>
</organism>
<reference evidence="1" key="2">
    <citation type="submission" date="2021-09" db="EMBL/GenBank/DDBJ databases">
        <authorList>
            <person name="Jia N."/>
            <person name="Wang J."/>
            <person name="Shi W."/>
            <person name="Du L."/>
            <person name="Sun Y."/>
            <person name="Zhan W."/>
            <person name="Jiang J."/>
            <person name="Wang Q."/>
            <person name="Zhang B."/>
            <person name="Ji P."/>
            <person name="Sakyi L.B."/>
            <person name="Cui X."/>
            <person name="Yuan T."/>
            <person name="Jiang B."/>
            <person name="Yang W."/>
            <person name="Lam T.T.-Y."/>
            <person name="Chang Q."/>
            <person name="Ding S."/>
            <person name="Wang X."/>
            <person name="Zhu J."/>
            <person name="Ruan X."/>
            <person name="Zhao L."/>
            <person name="Wei J."/>
            <person name="Que T."/>
            <person name="Du C."/>
            <person name="Cheng J."/>
            <person name="Dai P."/>
            <person name="Han X."/>
            <person name="Huang E."/>
            <person name="Gao Y."/>
            <person name="Liu J."/>
            <person name="Shao H."/>
            <person name="Ye R."/>
            <person name="Li L."/>
            <person name="Wei W."/>
            <person name="Wang X."/>
            <person name="Wang C."/>
            <person name="Huo Q."/>
            <person name="Li W."/>
            <person name="Guo W."/>
            <person name="Chen H."/>
            <person name="Chen S."/>
            <person name="Zhou L."/>
            <person name="Zhou L."/>
            <person name="Ni X."/>
            <person name="Tian J."/>
            <person name="Zhou Y."/>
            <person name="Sheng Y."/>
            <person name="Liu T."/>
            <person name="Pan Y."/>
            <person name="Xia L."/>
            <person name="Li J."/>
            <person name="Zhao F."/>
            <person name="Cao W."/>
        </authorList>
    </citation>
    <scope>NUCLEOTIDE SEQUENCE</scope>
    <source>
        <strain evidence="1">Rmic-2018</strain>
        <tissue evidence="1">Larvae</tissue>
    </source>
</reference>